<dbReference type="PANTHER" id="PTHR32308">
    <property type="entry name" value="LYASE BETA SUBUNIT, PUTATIVE (AFU_ORTHOLOGUE AFUA_4G13030)-RELATED"/>
    <property type="match status" value="1"/>
</dbReference>
<name>A0A830GDV6_9EURY</name>
<reference evidence="6 7" key="1">
    <citation type="journal article" date="2019" name="Int. J. Syst. Evol. Microbiol.">
        <title>The Global Catalogue of Microorganisms (GCM) 10K type strain sequencing project: providing services to taxonomists for standard genome sequencing and annotation.</title>
        <authorList>
            <consortium name="The Broad Institute Genomics Platform"/>
            <consortium name="The Broad Institute Genome Sequencing Center for Infectious Disease"/>
            <person name="Wu L."/>
            <person name="Ma J."/>
        </authorList>
    </citation>
    <scope>NUCLEOTIDE SEQUENCE [LARGE SCALE GENOMIC DNA]</scope>
    <source>
        <strain evidence="6 7">JCM 16331</strain>
    </source>
</reference>
<dbReference type="PANTHER" id="PTHR32308:SF0">
    <property type="entry name" value="HPCH_HPAI ALDOLASE_CITRATE LYASE DOMAIN-CONTAINING PROTEIN"/>
    <property type="match status" value="1"/>
</dbReference>
<proteinExistence type="predicted"/>
<dbReference type="EMBL" id="BMOQ01000008">
    <property type="protein sequence ID" value="GGN24475.1"/>
    <property type="molecule type" value="Genomic_DNA"/>
</dbReference>
<keyword evidence="6" id="KW-0456">Lyase</keyword>
<protein>
    <submittedName>
        <fullName evidence="6">Citrate lyase beta chain</fullName>
    </submittedName>
</protein>
<dbReference type="GO" id="GO:0000287">
    <property type="term" value="F:magnesium ion binding"/>
    <property type="evidence" value="ECO:0007669"/>
    <property type="project" value="TreeGrafter"/>
</dbReference>
<dbReference type="OrthoDB" id="9170at2157"/>
<gene>
    <name evidence="6" type="ORF">GCM10009021_27860</name>
</gene>
<feature type="region of interest" description="Disordered" evidence="4">
    <location>
        <begin position="1"/>
        <end position="22"/>
    </location>
</feature>
<sequence length="305" mass="32971">MDANTDSLFRSHLATPANSPQTIKDAVESDADRVFFDLEDSLHASEKVKARAGLVEAVRGHDWSETPVSYRINGVRTRWWHEDVIDVTAAVGRSLDAIIIPKVQGPGNIETVETLLRSVELNTGLTVGDISIFVQIEDATGIGNVEDIVTASDRIAAVIFGPGDYSASIDSTGHVLNAGGDYPGHYWHYPLSRISHAAASSGVPAIDGLYPDIDDIEGFRESCRYARMLGYDGKWVIHPEQTAAANELFAPTAQEAVRAREIIEAYEACAPGEVPTVNGRIVDEETVAMARRIARKADLAGVDDS</sequence>
<dbReference type="RefSeq" id="WP_188879760.1">
    <property type="nucleotide sequence ID" value="NZ_BMOQ01000008.1"/>
</dbReference>
<dbReference type="InterPro" id="IPR040442">
    <property type="entry name" value="Pyrv_kinase-like_dom_sf"/>
</dbReference>
<keyword evidence="7" id="KW-1185">Reference proteome</keyword>
<dbReference type="InterPro" id="IPR011206">
    <property type="entry name" value="Citrate_lyase_beta/mcl1/mcl2"/>
</dbReference>
<dbReference type="Pfam" id="PF03328">
    <property type="entry name" value="HpcH_HpaI"/>
    <property type="match status" value="1"/>
</dbReference>
<evidence type="ECO:0000256" key="4">
    <source>
        <dbReference type="SAM" id="MobiDB-lite"/>
    </source>
</evidence>
<evidence type="ECO:0000256" key="3">
    <source>
        <dbReference type="ARBA" id="ARBA00022842"/>
    </source>
</evidence>
<dbReference type="GO" id="GO:0006107">
    <property type="term" value="P:oxaloacetate metabolic process"/>
    <property type="evidence" value="ECO:0007669"/>
    <property type="project" value="TreeGrafter"/>
</dbReference>
<dbReference type="Proteomes" id="UP000608850">
    <property type="component" value="Unassembled WGS sequence"/>
</dbReference>
<keyword evidence="3" id="KW-0460">Magnesium</keyword>
<dbReference type="GO" id="GO:0016829">
    <property type="term" value="F:lyase activity"/>
    <property type="evidence" value="ECO:0007669"/>
    <property type="project" value="UniProtKB-KW"/>
</dbReference>
<feature type="domain" description="HpcH/HpaI aldolase/citrate lyase" evidence="5">
    <location>
        <begin position="12"/>
        <end position="239"/>
    </location>
</feature>
<comment type="cofactor">
    <cofactor evidence="1">
        <name>Mg(2+)</name>
        <dbReference type="ChEBI" id="CHEBI:18420"/>
    </cofactor>
</comment>
<dbReference type="InterPro" id="IPR005000">
    <property type="entry name" value="Aldolase/citrate-lyase_domain"/>
</dbReference>
<evidence type="ECO:0000256" key="2">
    <source>
        <dbReference type="ARBA" id="ARBA00022723"/>
    </source>
</evidence>
<keyword evidence="2" id="KW-0479">Metal-binding</keyword>
<dbReference type="AlphaFoldDB" id="A0A830GDV6"/>
<evidence type="ECO:0000313" key="7">
    <source>
        <dbReference type="Proteomes" id="UP000608850"/>
    </source>
</evidence>
<evidence type="ECO:0000256" key="1">
    <source>
        <dbReference type="ARBA" id="ARBA00001946"/>
    </source>
</evidence>
<evidence type="ECO:0000259" key="5">
    <source>
        <dbReference type="Pfam" id="PF03328"/>
    </source>
</evidence>
<dbReference type="Gene3D" id="3.20.20.60">
    <property type="entry name" value="Phosphoenolpyruvate-binding domains"/>
    <property type="match status" value="1"/>
</dbReference>
<accession>A0A830GDV6</accession>
<organism evidence="6 7">
    <name type="scientific">Halarchaeum nitratireducens</name>
    <dbReference type="NCBI Taxonomy" id="489913"/>
    <lineage>
        <taxon>Archaea</taxon>
        <taxon>Methanobacteriati</taxon>
        <taxon>Methanobacteriota</taxon>
        <taxon>Stenosarchaea group</taxon>
        <taxon>Halobacteria</taxon>
        <taxon>Halobacteriales</taxon>
        <taxon>Halobacteriaceae</taxon>
    </lineage>
</organism>
<comment type="caution">
    <text evidence="6">The sequence shown here is derived from an EMBL/GenBank/DDBJ whole genome shotgun (WGS) entry which is preliminary data.</text>
</comment>
<dbReference type="InterPro" id="IPR015813">
    <property type="entry name" value="Pyrv/PenolPyrv_kinase-like_dom"/>
</dbReference>
<dbReference type="PIRSF" id="PIRSF015582">
    <property type="entry name" value="Cit_lyase_B"/>
    <property type="match status" value="1"/>
</dbReference>
<evidence type="ECO:0000313" key="6">
    <source>
        <dbReference type="EMBL" id="GGN24475.1"/>
    </source>
</evidence>
<dbReference type="SUPFAM" id="SSF51621">
    <property type="entry name" value="Phosphoenolpyruvate/pyruvate domain"/>
    <property type="match status" value="1"/>
</dbReference>